<evidence type="ECO:0000313" key="1">
    <source>
        <dbReference type="EMBL" id="BAH76941.1"/>
    </source>
</evidence>
<dbReference type="HOGENOM" id="CLU_2681723_0_0_7"/>
<keyword evidence="2" id="KW-1185">Reference proteome</keyword>
<gene>
    <name evidence="1" type="ordered locus">DMR_34500</name>
</gene>
<accession>C4XKK1</accession>
<dbReference type="STRING" id="573370.DMR_34500"/>
<dbReference type="RefSeq" id="WP_015862089.1">
    <property type="nucleotide sequence ID" value="NC_012796.1"/>
</dbReference>
<organism evidence="1 2">
    <name type="scientific">Solidesulfovibrio magneticus (strain ATCC 700980 / DSM 13731 / RS-1)</name>
    <name type="common">Desulfovibrio magneticus</name>
    <dbReference type="NCBI Taxonomy" id="573370"/>
    <lineage>
        <taxon>Bacteria</taxon>
        <taxon>Pseudomonadati</taxon>
        <taxon>Thermodesulfobacteriota</taxon>
        <taxon>Desulfovibrionia</taxon>
        <taxon>Desulfovibrionales</taxon>
        <taxon>Desulfovibrionaceae</taxon>
        <taxon>Solidesulfovibrio</taxon>
    </lineage>
</organism>
<proteinExistence type="predicted"/>
<protein>
    <submittedName>
        <fullName evidence="1">Uncharacterized protein</fullName>
    </submittedName>
</protein>
<dbReference type="KEGG" id="dma:DMR_34500"/>
<dbReference type="EMBL" id="AP010904">
    <property type="protein sequence ID" value="BAH76941.1"/>
    <property type="molecule type" value="Genomic_DNA"/>
</dbReference>
<sequence>MNHLANARAAAVLDLIIAAGGLTLDGYGMGRLRFDAGATSRQVEDIIERLAADGLIVVEAKAGRVTVEPAGGAR</sequence>
<dbReference type="AlphaFoldDB" id="C4XKK1"/>
<reference evidence="1 2" key="1">
    <citation type="journal article" date="2009" name="Genome Res.">
        <title>Whole genome sequence of Desulfovibrio magneticus strain RS-1 revealed common gene clusters in magnetotactic bacteria.</title>
        <authorList>
            <person name="Nakazawa H."/>
            <person name="Arakaki A."/>
            <person name="Narita-Yamada S."/>
            <person name="Yashiro I."/>
            <person name="Jinno K."/>
            <person name="Aoki N."/>
            <person name="Tsuruyama A."/>
            <person name="Okamura Y."/>
            <person name="Tanikawa S."/>
            <person name="Fujita N."/>
            <person name="Takeyama H."/>
            <person name="Matsunaga T."/>
        </authorList>
    </citation>
    <scope>NUCLEOTIDE SEQUENCE [LARGE SCALE GENOMIC DNA]</scope>
    <source>
        <strain evidence="2">ATCC 700980 / DSM 13731 / RS-1</strain>
    </source>
</reference>
<evidence type="ECO:0000313" key="2">
    <source>
        <dbReference type="Proteomes" id="UP000009071"/>
    </source>
</evidence>
<name>C4XKK1_SOLM1</name>
<dbReference type="Proteomes" id="UP000009071">
    <property type="component" value="Chromosome"/>
</dbReference>